<keyword evidence="7" id="KW-0732">Signal</keyword>
<dbReference type="EMBL" id="CP062941">
    <property type="protein sequence ID" value="QOL49259.1"/>
    <property type="molecule type" value="Genomic_DNA"/>
</dbReference>
<dbReference type="Proteomes" id="UP000593875">
    <property type="component" value="Chromosome"/>
</dbReference>
<evidence type="ECO:0000256" key="2">
    <source>
        <dbReference type="ARBA" id="ARBA00009450"/>
    </source>
</evidence>
<evidence type="ECO:0000256" key="13">
    <source>
        <dbReference type="ARBA" id="ARBA00023237"/>
    </source>
</evidence>
<keyword evidence="10" id="KW-0626">Porin</keyword>
<evidence type="ECO:0000256" key="3">
    <source>
        <dbReference type="ARBA" id="ARBA00022448"/>
    </source>
</evidence>
<dbReference type="Gene3D" id="3.30.1950.10">
    <property type="entry name" value="wza like domain"/>
    <property type="match status" value="1"/>
</dbReference>
<keyword evidence="3" id="KW-0813">Transport</keyword>
<keyword evidence="12" id="KW-0564">Palmitate</keyword>
<evidence type="ECO:0000256" key="4">
    <source>
        <dbReference type="ARBA" id="ARBA00022452"/>
    </source>
</evidence>
<evidence type="ECO:0000256" key="7">
    <source>
        <dbReference type="ARBA" id="ARBA00022729"/>
    </source>
</evidence>
<keyword evidence="9" id="KW-0406">Ion transport</keyword>
<dbReference type="KEGG" id="mlir:LPB04_20490"/>
<keyword evidence="18" id="KW-1185">Reference proteome</keyword>
<evidence type="ECO:0000256" key="11">
    <source>
        <dbReference type="ARBA" id="ARBA00023136"/>
    </source>
</evidence>
<dbReference type="PANTHER" id="PTHR33619:SF3">
    <property type="entry name" value="POLYSACCHARIDE EXPORT PROTEIN GFCE-RELATED"/>
    <property type="match status" value="1"/>
</dbReference>
<comment type="subcellular location">
    <subcellularLocation>
        <location evidence="1">Cell outer membrane</location>
        <topology evidence="1">Multi-pass membrane protein</topology>
    </subcellularLocation>
</comment>
<keyword evidence="13" id="KW-0998">Cell outer membrane</keyword>
<dbReference type="GO" id="GO:0015159">
    <property type="term" value="F:polysaccharide transmembrane transporter activity"/>
    <property type="evidence" value="ECO:0007669"/>
    <property type="project" value="InterPro"/>
</dbReference>
<reference evidence="17 18" key="1">
    <citation type="submission" date="2020-10" db="EMBL/GenBank/DDBJ databases">
        <title>Genome sequencing of Massilia sp. LPB0304.</title>
        <authorList>
            <person name="Kim J."/>
        </authorList>
    </citation>
    <scope>NUCLEOTIDE SEQUENCE [LARGE SCALE GENOMIC DNA]</scope>
    <source>
        <strain evidence="17 18">LPB0304</strain>
    </source>
</reference>
<evidence type="ECO:0000259" key="16">
    <source>
        <dbReference type="Pfam" id="PF22461"/>
    </source>
</evidence>
<keyword evidence="14" id="KW-0449">Lipoprotein</keyword>
<dbReference type="AlphaFoldDB" id="A0A7L9U4C0"/>
<dbReference type="PANTHER" id="PTHR33619">
    <property type="entry name" value="POLYSACCHARIDE EXPORT PROTEIN GFCE-RELATED"/>
    <property type="match status" value="1"/>
</dbReference>
<keyword evidence="11" id="KW-0472">Membrane</keyword>
<evidence type="ECO:0000256" key="10">
    <source>
        <dbReference type="ARBA" id="ARBA00023114"/>
    </source>
</evidence>
<keyword evidence="8" id="KW-0625">Polysaccharide transport</keyword>
<feature type="domain" description="SLBB" evidence="16">
    <location>
        <begin position="268"/>
        <end position="349"/>
    </location>
</feature>
<evidence type="ECO:0000256" key="5">
    <source>
        <dbReference type="ARBA" id="ARBA00022597"/>
    </source>
</evidence>
<feature type="domain" description="Polysaccharide export protein N-terminal" evidence="15">
    <location>
        <begin position="77"/>
        <end position="177"/>
    </location>
</feature>
<evidence type="ECO:0000256" key="1">
    <source>
        <dbReference type="ARBA" id="ARBA00004571"/>
    </source>
</evidence>
<keyword evidence="6" id="KW-0812">Transmembrane</keyword>
<dbReference type="Pfam" id="PF22461">
    <property type="entry name" value="SLBB_2"/>
    <property type="match status" value="2"/>
</dbReference>
<evidence type="ECO:0000256" key="12">
    <source>
        <dbReference type="ARBA" id="ARBA00023139"/>
    </source>
</evidence>
<evidence type="ECO:0000256" key="8">
    <source>
        <dbReference type="ARBA" id="ARBA00023047"/>
    </source>
</evidence>
<sequence>MNFPIEILRWRLVAAATAFLSLLLGGCATGLQFNSQDSQGKAEPPPPTEMITEQLIAAEKQASGRPAEQDLSRLMVPNPPPYAIGRGDILSIVVWDHPELAGGGMTAATAAADASGMSASVNANAPQPGFVVDHLGRIQFPFAGLLPVEGLTEEAARALLTQKLARYIANPNITLRVQSYRSKRVYIDGEVKQPGLQAINDIPMTLVEALNRAGGLLPTADQSRIAVERGDARYRVNLRDLVQKGINPGNIMLAPGDVVRVHSRDESKVFVSGEVVTPRALTMHDGRLTLNEALGETGGISPLSGDARQIYVVRKTPERTRVFQLDARLAGSLAMAESFELRPKDVVYVAASPLANWNRQLSLLFPGALTNAVGVTNRQ</sequence>
<evidence type="ECO:0000256" key="9">
    <source>
        <dbReference type="ARBA" id="ARBA00023065"/>
    </source>
</evidence>
<dbReference type="InterPro" id="IPR049712">
    <property type="entry name" value="Poly_export"/>
</dbReference>
<evidence type="ECO:0000256" key="14">
    <source>
        <dbReference type="ARBA" id="ARBA00023288"/>
    </source>
</evidence>
<comment type="similarity">
    <text evidence="2">Belongs to the BexD/CtrA/VexA family.</text>
</comment>
<dbReference type="InterPro" id="IPR003715">
    <property type="entry name" value="Poly_export_N"/>
</dbReference>
<dbReference type="Gene3D" id="3.10.560.10">
    <property type="entry name" value="Outer membrane lipoprotein wza domain like"/>
    <property type="match status" value="2"/>
</dbReference>
<dbReference type="GO" id="GO:0009279">
    <property type="term" value="C:cell outer membrane"/>
    <property type="evidence" value="ECO:0007669"/>
    <property type="project" value="UniProtKB-SubCell"/>
</dbReference>
<keyword evidence="4" id="KW-1134">Transmembrane beta strand</keyword>
<dbReference type="GO" id="GO:0046930">
    <property type="term" value="C:pore complex"/>
    <property type="evidence" value="ECO:0007669"/>
    <property type="project" value="UniProtKB-KW"/>
</dbReference>
<evidence type="ECO:0000259" key="15">
    <source>
        <dbReference type="Pfam" id="PF02563"/>
    </source>
</evidence>
<dbReference type="Pfam" id="PF02563">
    <property type="entry name" value="Poly_export"/>
    <property type="match status" value="1"/>
</dbReference>
<accession>A0A7L9U4C0</accession>
<name>A0A7L9U4C0_9BURK</name>
<dbReference type="GO" id="GO:0006811">
    <property type="term" value="P:monoatomic ion transport"/>
    <property type="evidence" value="ECO:0007669"/>
    <property type="project" value="UniProtKB-KW"/>
</dbReference>
<proteinExistence type="inferred from homology"/>
<dbReference type="InterPro" id="IPR054765">
    <property type="entry name" value="SLBB_dom"/>
</dbReference>
<evidence type="ECO:0000313" key="17">
    <source>
        <dbReference type="EMBL" id="QOL49259.1"/>
    </source>
</evidence>
<dbReference type="GO" id="GO:0015288">
    <property type="term" value="F:porin activity"/>
    <property type="evidence" value="ECO:0007669"/>
    <property type="project" value="UniProtKB-KW"/>
</dbReference>
<keyword evidence="5" id="KW-0762">Sugar transport</keyword>
<feature type="domain" description="SLBB" evidence="16">
    <location>
        <begin position="183"/>
        <end position="261"/>
    </location>
</feature>
<protein>
    <submittedName>
        <fullName evidence="17">Polysaccharide biosynthesis/export family protein</fullName>
    </submittedName>
</protein>
<evidence type="ECO:0000313" key="18">
    <source>
        <dbReference type="Proteomes" id="UP000593875"/>
    </source>
</evidence>
<evidence type="ECO:0000256" key="6">
    <source>
        <dbReference type="ARBA" id="ARBA00022692"/>
    </source>
</evidence>
<organism evidence="17 18">
    <name type="scientific">Massilia litorea</name>
    <dbReference type="NCBI Taxonomy" id="2769491"/>
    <lineage>
        <taxon>Bacteria</taxon>
        <taxon>Pseudomonadati</taxon>
        <taxon>Pseudomonadota</taxon>
        <taxon>Betaproteobacteria</taxon>
        <taxon>Burkholderiales</taxon>
        <taxon>Oxalobacteraceae</taxon>
        <taxon>Telluria group</taxon>
        <taxon>Massilia</taxon>
    </lineage>
</organism>
<gene>
    <name evidence="17" type="ORF">LPB04_20490</name>
</gene>